<comment type="similarity">
    <text evidence="2">Belongs to the complex I LYR family.</text>
</comment>
<keyword evidence="9" id="KW-1185">Reference proteome</keyword>
<dbReference type="InterPro" id="IPR008011">
    <property type="entry name" value="Complex1_LYR_dom"/>
</dbReference>
<evidence type="ECO:0000313" key="9">
    <source>
        <dbReference type="Proteomes" id="UP000762676"/>
    </source>
</evidence>
<sequence length="82" mass="9789">MPASQLTLKQFMLRAEVLKLYRSMLRVTYRINDIKQRKSLQQWIRTDFDNNKHHTDEEAIRMMLSKGKLSLRELEQAVGLVQ</sequence>
<keyword evidence="3" id="KW-0809">Transit peptide</keyword>
<dbReference type="EMBL" id="BMAT01001109">
    <property type="protein sequence ID" value="GFR79738.1"/>
    <property type="molecule type" value="Genomic_DNA"/>
</dbReference>
<accession>A0AAV4G2C8</accession>
<dbReference type="GO" id="GO:0005739">
    <property type="term" value="C:mitochondrion"/>
    <property type="evidence" value="ECO:0007669"/>
    <property type="project" value="UniProtKB-SubCell"/>
</dbReference>
<organism evidence="8 9">
    <name type="scientific">Elysia marginata</name>
    <dbReference type="NCBI Taxonomy" id="1093978"/>
    <lineage>
        <taxon>Eukaryota</taxon>
        <taxon>Metazoa</taxon>
        <taxon>Spiralia</taxon>
        <taxon>Lophotrochozoa</taxon>
        <taxon>Mollusca</taxon>
        <taxon>Gastropoda</taxon>
        <taxon>Heterobranchia</taxon>
        <taxon>Euthyneura</taxon>
        <taxon>Panpulmonata</taxon>
        <taxon>Sacoglossa</taxon>
        <taxon>Placobranchoidea</taxon>
        <taxon>Plakobranchidae</taxon>
        <taxon>Elysia</taxon>
    </lineage>
</organism>
<dbReference type="PANTHER" id="PTHR13675:SF0">
    <property type="entry name" value="LYR MOTIF-CONTAINING PROTEIN 2"/>
    <property type="match status" value="1"/>
</dbReference>
<dbReference type="Pfam" id="PF05347">
    <property type="entry name" value="Complex1_LYR"/>
    <property type="match status" value="1"/>
</dbReference>
<evidence type="ECO:0000256" key="1">
    <source>
        <dbReference type="ARBA" id="ARBA00004173"/>
    </source>
</evidence>
<evidence type="ECO:0000256" key="3">
    <source>
        <dbReference type="ARBA" id="ARBA00022946"/>
    </source>
</evidence>
<dbReference type="InterPro" id="IPR045293">
    <property type="entry name" value="Complex1_LYR_LYRM2"/>
</dbReference>
<comment type="function">
    <text evidence="6">Involved in efficient integration of the N-module into mitochondrial respiratory chain complex I.</text>
</comment>
<comment type="caution">
    <text evidence="8">The sequence shown here is derived from an EMBL/GenBank/DDBJ whole genome shotgun (WGS) entry which is preliminary data.</text>
</comment>
<reference evidence="8 9" key="1">
    <citation type="journal article" date="2021" name="Elife">
        <title>Chloroplast acquisition without the gene transfer in kleptoplastic sea slugs, Plakobranchus ocellatus.</title>
        <authorList>
            <person name="Maeda T."/>
            <person name="Takahashi S."/>
            <person name="Yoshida T."/>
            <person name="Shimamura S."/>
            <person name="Takaki Y."/>
            <person name="Nagai Y."/>
            <person name="Toyoda A."/>
            <person name="Suzuki Y."/>
            <person name="Arimoto A."/>
            <person name="Ishii H."/>
            <person name="Satoh N."/>
            <person name="Nishiyama T."/>
            <person name="Hasebe M."/>
            <person name="Maruyama T."/>
            <person name="Minagawa J."/>
            <person name="Obokata J."/>
            <person name="Shigenobu S."/>
        </authorList>
    </citation>
    <scope>NUCLEOTIDE SEQUENCE [LARGE SCALE GENOMIC DNA]</scope>
</reference>
<evidence type="ECO:0000259" key="7">
    <source>
        <dbReference type="Pfam" id="PF05347"/>
    </source>
</evidence>
<proteinExistence type="inferred from homology"/>
<dbReference type="CDD" id="cd20262">
    <property type="entry name" value="Complex1_LYR_LYRM2"/>
    <property type="match status" value="1"/>
</dbReference>
<dbReference type="Proteomes" id="UP000762676">
    <property type="component" value="Unassembled WGS sequence"/>
</dbReference>
<name>A0AAV4G2C8_9GAST</name>
<evidence type="ECO:0000256" key="4">
    <source>
        <dbReference type="ARBA" id="ARBA00023128"/>
    </source>
</evidence>
<evidence type="ECO:0000313" key="8">
    <source>
        <dbReference type="EMBL" id="GFR79738.1"/>
    </source>
</evidence>
<evidence type="ECO:0000256" key="6">
    <source>
        <dbReference type="ARBA" id="ARBA00044735"/>
    </source>
</evidence>
<evidence type="ECO:0000256" key="5">
    <source>
        <dbReference type="ARBA" id="ARBA00026235"/>
    </source>
</evidence>
<evidence type="ECO:0000256" key="2">
    <source>
        <dbReference type="ARBA" id="ARBA00009508"/>
    </source>
</evidence>
<keyword evidence="4" id="KW-0496">Mitochondrion</keyword>
<comment type="subcellular location">
    <subcellularLocation>
        <location evidence="1">Mitochondrion</location>
    </subcellularLocation>
</comment>
<feature type="domain" description="Complex 1 LYR protein" evidence="7">
    <location>
        <begin position="16"/>
        <end position="72"/>
    </location>
</feature>
<dbReference type="AlphaFoldDB" id="A0AAV4G2C8"/>
<protein>
    <recommendedName>
        <fullName evidence="5">LYR motif-containing protein 2</fullName>
    </recommendedName>
</protein>
<dbReference type="PANTHER" id="PTHR13675">
    <property type="entry name" value="LYR MOTIF-CONTAINING PROTEIN 2"/>
    <property type="match status" value="1"/>
</dbReference>
<gene>
    <name evidence="8" type="ORF">ElyMa_000562400</name>
</gene>